<reference evidence="3" key="1">
    <citation type="journal article" date="2010" name="Nat. Biotechnol.">
        <title>Draft genome sequence of the oilseed species Ricinus communis.</title>
        <authorList>
            <person name="Chan A.P."/>
            <person name="Crabtree J."/>
            <person name="Zhao Q."/>
            <person name="Lorenzi H."/>
            <person name="Orvis J."/>
            <person name="Puiu D."/>
            <person name="Melake-Berhan A."/>
            <person name="Jones K.M."/>
            <person name="Redman J."/>
            <person name="Chen G."/>
            <person name="Cahoon E.B."/>
            <person name="Gedil M."/>
            <person name="Stanke M."/>
            <person name="Haas B.J."/>
            <person name="Wortman J.R."/>
            <person name="Fraser-Liggett C.M."/>
            <person name="Ravel J."/>
            <person name="Rabinowicz P.D."/>
        </authorList>
    </citation>
    <scope>NUCLEOTIDE SEQUENCE [LARGE SCALE GENOMIC DNA]</scope>
    <source>
        <strain evidence="3">cv. Hale</strain>
    </source>
</reference>
<dbReference type="EMBL" id="EQ973799">
    <property type="protein sequence ID" value="EEF46565.1"/>
    <property type="molecule type" value="Genomic_DNA"/>
</dbReference>
<dbReference type="AlphaFoldDB" id="B9RQ04"/>
<keyword evidence="3" id="KW-1185">Reference proteome</keyword>
<feature type="compositionally biased region" description="Low complexity" evidence="1">
    <location>
        <begin position="1"/>
        <end position="10"/>
    </location>
</feature>
<evidence type="ECO:0000256" key="1">
    <source>
        <dbReference type="SAM" id="MobiDB-lite"/>
    </source>
</evidence>
<name>B9RQ04_RICCO</name>
<dbReference type="Proteomes" id="UP000008311">
    <property type="component" value="Unassembled WGS sequence"/>
</dbReference>
<proteinExistence type="predicted"/>
<evidence type="ECO:0000313" key="2">
    <source>
        <dbReference type="EMBL" id="EEF46565.1"/>
    </source>
</evidence>
<accession>B9RQ04</accession>
<feature type="region of interest" description="Disordered" evidence="1">
    <location>
        <begin position="1"/>
        <end position="55"/>
    </location>
</feature>
<protein>
    <submittedName>
        <fullName evidence="2">Uncharacterized protein</fullName>
    </submittedName>
</protein>
<sequence length="55" mass="6165">MASENENTDNSTEDEKGRKHKKVNLELVELIEAKIEKKGTNSAKASKPPKKEKNV</sequence>
<dbReference type="InParanoid" id="B9RQ04"/>
<gene>
    <name evidence="2" type="ORF">RCOM_1662650</name>
</gene>
<organism evidence="2 3">
    <name type="scientific">Ricinus communis</name>
    <name type="common">Castor bean</name>
    <dbReference type="NCBI Taxonomy" id="3988"/>
    <lineage>
        <taxon>Eukaryota</taxon>
        <taxon>Viridiplantae</taxon>
        <taxon>Streptophyta</taxon>
        <taxon>Embryophyta</taxon>
        <taxon>Tracheophyta</taxon>
        <taxon>Spermatophyta</taxon>
        <taxon>Magnoliopsida</taxon>
        <taxon>eudicotyledons</taxon>
        <taxon>Gunneridae</taxon>
        <taxon>Pentapetalae</taxon>
        <taxon>rosids</taxon>
        <taxon>fabids</taxon>
        <taxon>Malpighiales</taxon>
        <taxon>Euphorbiaceae</taxon>
        <taxon>Acalyphoideae</taxon>
        <taxon>Acalypheae</taxon>
        <taxon>Ricinus</taxon>
    </lineage>
</organism>
<evidence type="ECO:0000313" key="3">
    <source>
        <dbReference type="Proteomes" id="UP000008311"/>
    </source>
</evidence>